<dbReference type="Gene3D" id="2.10.109.10">
    <property type="entry name" value="Umud Fragment, subunit A"/>
    <property type="match status" value="1"/>
</dbReference>
<dbReference type="Pfam" id="PF10502">
    <property type="entry name" value="Peptidase_S26"/>
    <property type="match status" value="1"/>
</dbReference>
<dbReference type="InterPro" id="IPR036286">
    <property type="entry name" value="LexA/Signal_pep-like_sf"/>
</dbReference>
<evidence type="ECO:0000256" key="3">
    <source>
        <dbReference type="ARBA" id="ARBA00009370"/>
    </source>
</evidence>
<dbReference type="GO" id="GO:0004252">
    <property type="term" value="F:serine-type endopeptidase activity"/>
    <property type="evidence" value="ECO:0007669"/>
    <property type="project" value="InterPro"/>
</dbReference>
<dbReference type="PROSITE" id="PS00761">
    <property type="entry name" value="SPASE_I_3"/>
    <property type="match status" value="1"/>
</dbReference>
<evidence type="ECO:0000256" key="9">
    <source>
        <dbReference type="RuleBase" id="RU362042"/>
    </source>
</evidence>
<proteinExistence type="inferred from homology"/>
<evidence type="ECO:0000259" key="10">
    <source>
        <dbReference type="Pfam" id="PF10502"/>
    </source>
</evidence>
<comment type="subcellular location">
    <subcellularLocation>
        <location evidence="2">Cell membrane</location>
        <topology evidence="2">Single-pass type II membrane protein</topology>
    </subcellularLocation>
    <subcellularLocation>
        <location evidence="9">Membrane</location>
        <topology evidence="9">Single-pass type II membrane protein</topology>
    </subcellularLocation>
</comment>
<dbReference type="InterPro" id="IPR019533">
    <property type="entry name" value="Peptidase_S26"/>
</dbReference>
<evidence type="ECO:0000256" key="8">
    <source>
        <dbReference type="RuleBase" id="RU003993"/>
    </source>
</evidence>
<evidence type="ECO:0000256" key="6">
    <source>
        <dbReference type="ARBA" id="ARBA00022801"/>
    </source>
</evidence>
<dbReference type="PROSITE" id="PS00501">
    <property type="entry name" value="SPASE_I_1"/>
    <property type="match status" value="1"/>
</dbReference>
<dbReference type="PROSITE" id="PS00760">
    <property type="entry name" value="SPASE_I_2"/>
    <property type="match status" value="1"/>
</dbReference>
<gene>
    <name evidence="11" type="ORF">SAMN00017405_0101</name>
</gene>
<keyword evidence="8" id="KW-1133">Transmembrane helix</keyword>
<accession>A0A1W1VKG7</accession>
<dbReference type="CDD" id="cd06530">
    <property type="entry name" value="S26_SPase_I"/>
    <property type="match status" value="1"/>
</dbReference>
<keyword evidence="6 8" id="KW-0378">Hydrolase</keyword>
<dbReference type="NCBIfam" id="TIGR02227">
    <property type="entry name" value="sigpep_I_bact"/>
    <property type="match status" value="1"/>
</dbReference>
<feature type="transmembrane region" description="Helical" evidence="8">
    <location>
        <begin position="12"/>
        <end position="35"/>
    </location>
</feature>
<reference evidence="11 12" key="1">
    <citation type="submission" date="2017-04" db="EMBL/GenBank/DDBJ databases">
        <authorList>
            <person name="Afonso C.L."/>
            <person name="Miller P.J."/>
            <person name="Scott M.A."/>
            <person name="Spackman E."/>
            <person name="Goraichik I."/>
            <person name="Dimitrov K.M."/>
            <person name="Suarez D.L."/>
            <person name="Swayne D.E."/>
        </authorList>
    </citation>
    <scope>NUCLEOTIDE SEQUENCE [LARGE SCALE GENOMIC DNA]</scope>
    <source>
        <strain evidence="11 12">DSM 11270</strain>
    </source>
</reference>
<dbReference type="PANTHER" id="PTHR43390">
    <property type="entry name" value="SIGNAL PEPTIDASE I"/>
    <property type="match status" value="1"/>
</dbReference>
<organism evidence="11 12">
    <name type="scientific">Desulfonispora thiosulfatigenes DSM 11270</name>
    <dbReference type="NCBI Taxonomy" id="656914"/>
    <lineage>
        <taxon>Bacteria</taxon>
        <taxon>Bacillati</taxon>
        <taxon>Bacillota</taxon>
        <taxon>Clostridia</taxon>
        <taxon>Eubacteriales</taxon>
        <taxon>Peptococcaceae</taxon>
        <taxon>Desulfonispora</taxon>
    </lineage>
</organism>
<dbReference type="InterPro" id="IPR000223">
    <property type="entry name" value="Pept_S26A_signal_pept_1"/>
</dbReference>
<evidence type="ECO:0000256" key="1">
    <source>
        <dbReference type="ARBA" id="ARBA00000677"/>
    </source>
</evidence>
<evidence type="ECO:0000256" key="4">
    <source>
        <dbReference type="ARBA" id="ARBA00013208"/>
    </source>
</evidence>
<feature type="active site" evidence="7">
    <location>
        <position position="40"/>
    </location>
</feature>
<dbReference type="InterPro" id="IPR019758">
    <property type="entry name" value="Pept_S26A_signal_pept_1_CS"/>
</dbReference>
<dbReference type="RefSeq" id="WP_084053927.1">
    <property type="nucleotide sequence ID" value="NZ_FWWT01000022.1"/>
</dbReference>
<keyword evidence="12" id="KW-1185">Reference proteome</keyword>
<dbReference type="GO" id="GO:0005886">
    <property type="term" value="C:plasma membrane"/>
    <property type="evidence" value="ECO:0007669"/>
    <property type="project" value="UniProtKB-SubCell"/>
</dbReference>
<dbReference type="PRINTS" id="PR00727">
    <property type="entry name" value="LEADERPTASE"/>
</dbReference>
<sequence>MKAKKELSLKDFFESIVIAIILALLIKTFVFQFYYIPSGSMEPTLQINDKILVTKYSYKLSEPERGEIIVFKYPYDKKLSYIKRLIGLPGEKIEIKDSKLYINDALVEESYLPDGLLFEDFGPTNVPKDQYFMLGDNRNHSSDSRVWGFVDKDLIIGKARFTYWPLDRMGGVY</sequence>
<evidence type="ECO:0000313" key="11">
    <source>
        <dbReference type="EMBL" id="SMB93842.1"/>
    </source>
</evidence>
<evidence type="ECO:0000256" key="5">
    <source>
        <dbReference type="ARBA" id="ARBA00022670"/>
    </source>
</evidence>
<evidence type="ECO:0000256" key="2">
    <source>
        <dbReference type="ARBA" id="ARBA00004401"/>
    </source>
</evidence>
<comment type="catalytic activity">
    <reaction evidence="1 8">
        <text>Cleavage of hydrophobic, N-terminal signal or leader sequences from secreted and periplasmic proteins.</text>
        <dbReference type="EC" id="3.4.21.89"/>
    </reaction>
</comment>
<comment type="similarity">
    <text evidence="3 9">Belongs to the peptidase S26 family.</text>
</comment>
<dbReference type="GO" id="GO:0009003">
    <property type="term" value="F:signal peptidase activity"/>
    <property type="evidence" value="ECO:0007669"/>
    <property type="project" value="UniProtKB-EC"/>
</dbReference>
<dbReference type="SUPFAM" id="SSF51306">
    <property type="entry name" value="LexA/Signal peptidase"/>
    <property type="match status" value="1"/>
</dbReference>
<dbReference type="InterPro" id="IPR019757">
    <property type="entry name" value="Pept_S26A_signal_pept_1_Lys-AS"/>
</dbReference>
<protein>
    <recommendedName>
        <fullName evidence="4 8">Signal peptidase I</fullName>
        <ecNumber evidence="4 8">3.4.21.89</ecNumber>
    </recommendedName>
</protein>
<evidence type="ECO:0000256" key="7">
    <source>
        <dbReference type="PIRSR" id="PIRSR600223-1"/>
    </source>
</evidence>
<keyword evidence="8" id="KW-0812">Transmembrane</keyword>
<dbReference type="Proteomes" id="UP000192731">
    <property type="component" value="Unassembled WGS sequence"/>
</dbReference>
<dbReference type="EC" id="3.4.21.89" evidence="4 8"/>
<feature type="active site" evidence="7">
    <location>
        <position position="83"/>
    </location>
</feature>
<dbReference type="GO" id="GO:0006465">
    <property type="term" value="P:signal peptide processing"/>
    <property type="evidence" value="ECO:0007669"/>
    <property type="project" value="InterPro"/>
</dbReference>
<keyword evidence="8" id="KW-0472">Membrane</keyword>
<dbReference type="STRING" id="656914.SAMN00017405_0101"/>
<dbReference type="PANTHER" id="PTHR43390:SF1">
    <property type="entry name" value="CHLOROPLAST PROCESSING PEPTIDASE"/>
    <property type="match status" value="1"/>
</dbReference>
<feature type="domain" description="Peptidase S26" evidence="10">
    <location>
        <begin position="10"/>
        <end position="164"/>
    </location>
</feature>
<dbReference type="InterPro" id="IPR019756">
    <property type="entry name" value="Pept_S26A_signal_pept_1_Ser-AS"/>
</dbReference>
<dbReference type="EMBL" id="FWWT01000022">
    <property type="protein sequence ID" value="SMB93842.1"/>
    <property type="molecule type" value="Genomic_DNA"/>
</dbReference>
<keyword evidence="5 8" id="KW-0645">Protease</keyword>
<dbReference type="OrthoDB" id="9802919at2"/>
<dbReference type="AlphaFoldDB" id="A0A1W1VKG7"/>
<name>A0A1W1VKG7_DESTI</name>
<evidence type="ECO:0000313" key="12">
    <source>
        <dbReference type="Proteomes" id="UP000192731"/>
    </source>
</evidence>